<proteinExistence type="inferred from homology"/>
<dbReference type="Pfam" id="PF00293">
    <property type="entry name" value="NUDIX"/>
    <property type="match status" value="1"/>
</dbReference>
<evidence type="ECO:0000256" key="3">
    <source>
        <dbReference type="RuleBase" id="RU003476"/>
    </source>
</evidence>
<dbReference type="InterPro" id="IPR000086">
    <property type="entry name" value="NUDIX_hydrolase_dom"/>
</dbReference>
<protein>
    <submittedName>
        <fullName evidence="5">NUDIX hydrolase</fullName>
    </submittedName>
</protein>
<dbReference type="PRINTS" id="PR00502">
    <property type="entry name" value="NUDIXFAMILY"/>
</dbReference>
<dbReference type="Gene3D" id="3.90.79.10">
    <property type="entry name" value="Nucleoside Triphosphate Pyrophosphohydrolase"/>
    <property type="match status" value="1"/>
</dbReference>
<name>A0ABQ4EE43_9ACTN</name>
<dbReference type="InterPro" id="IPR020084">
    <property type="entry name" value="NUDIX_hydrolase_CS"/>
</dbReference>
<accession>A0ABQ4EE43</accession>
<dbReference type="PANTHER" id="PTHR43736:SF1">
    <property type="entry name" value="DIHYDRONEOPTERIN TRIPHOSPHATE DIPHOSPHATASE"/>
    <property type="match status" value="1"/>
</dbReference>
<evidence type="ECO:0000259" key="4">
    <source>
        <dbReference type="PROSITE" id="PS51462"/>
    </source>
</evidence>
<dbReference type="GO" id="GO:0016787">
    <property type="term" value="F:hydrolase activity"/>
    <property type="evidence" value="ECO:0007669"/>
    <property type="project" value="UniProtKB-KW"/>
</dbReference>
<dbReference type="InterPro" id="IPR020476">
    <property type="entry name" value="Nudix_hydrolase"/>
</dbReference>
<dbReference type="PROSITE" id="PS00893">
    <property type="entry name" value="NUDIX_BOX"/>
    <property type="match status" value="1"/>
</dbReference>
<feature type="domain" description="Nudix hydrolase" evidence="4">
    <location>
        <begin position="58"/>
        <end position="188"/>
    </location>
</feature>
<reference evidence="5 6" key="1">
    <citation type="submission" date="2021-01" db="EMBL/GenBank/DDBJ databases">
        <title>Whole genome shotgun sequence of Plantactinospora endophytica NBRC 110450.</title>
        <authorList>
            <person name="Komaki H."/>
            <person name="Tamura T."/>
        </authorList>
    </citation>
    <scope>NUCLEOTIDE SEQUENCE [LARGE SCALE GENOMIC DNA]</scope>
    <source>
        <strain evidence="5 6">NBRC 110450</strain>
    </source>
</reference>
<dbReference type="InterPro" id="IPR015797">
    <property type="entry name" value="NUDIX_hydrolase-like_dom_sf"/>
</dbReference>
<keyword evidence="2 3" id="KW-0378">Hydrolase</keyword>
<organism evidence="5 6">
    <name type="scientific">Plantactinospora endophytica</name>
    <dbReference type="NCBI Taxonomy" id="673535"/>
    <lineage>
        <taxon>Bacteria</taxon>
        <taxon>Bacillati</taxon>
        <taxon>Actinomycetota</taxon>
        <taxon>Actinomycetes</taxon>
        <taxon>Micromonosporales</taxon>
        <taxon>Micromonosporaceae</taxon>
        <taxon>Plantactinospora</taxon>
    </lineage>
</organism>
<sequence>MPVENVGLVDTDGMVYERAAGATEWRLHAERLVDDGRRARLSIADIELPDGVRFEQYVIRAPSAAMVAVLDAQQRLLLMRRHRFVFDRWVWELPGGYVDDGEQPAECAVREVEEETGWRPEAVEPLLSFQPWVGMADAENLLFLARRAELTGTPVDANEAEQVEWIPLDEARDLVSRGEIVGAGTVIAVLELVARSARGEL</sequence>
<dbReference type="EMBL" id="BONW01000049">
    <property type="protein sequence ID" value="GIG92930.1"/>
    <property type="molecule type" value="Genomic_DNA"/>
</dbReference>
<dbReference type="SUPFAM" id="SSF55811">
    <property type="entry name" value="Nudix"/>
    <property type="match status" value="1"/>
</dbReference>
<evidence type="ECO:0000313" key="5">
    <source>
        <dbReference type="EMBL" id="GIG92930.1"/>
    </source>
</evidence>
<comment type="similarity">
    <text evidence="1 3">Belongs to the Nudix hydrolase family.</text>
</comment>
<evidence type="ECO:0000256" key="2">
    <source>
        <dbReference type="ARBA" id="ARBA00022801"/>
    </source>
</evidence>
<gene>
    <name evidence="5" type="ORF">Pen02_78660</name>
</gene>
<evidence type="ECO:0000313" key="6">
    <source>
        <dbReference type="Proteomes" id="UP000646749"/>
    </source>
</evidence>
<comment type="caution">
    <text evidence="5">The sequence shown here is derived from an EMBL/GenBank/DDBJ whole genome shotgun (WGS) entry which is preliminary data.</text>
</comment>
<dbReference type="Proteomes" id="UP000646749">
    <property type="component" value="Unassembled WGS sequence"/>
</dbReference>
<dbReference type="CDD" id="cd03424">
    <property type="entry name" value="NUDIX_ADPRase_Nudt5_UGPPase_Nudt14"/>
    <property type="match status" value="1"/>
</dbReference>
<dbReference type="PROSITE" id="PS51462">
    <property type="entry name" value="NUDIX"/>
    <property type="match status" value="1"/>
</dbReference>
<keyword evidence="6" id="KW-1185">Reference proteome</keyword>
<dbReference type="PANTHER" id="PTHR43736">
    <property type="entry name" value="ADP-RIBOSE PYROPHOSPHATASE"/>
    <property type="match status" value="1"/>
</dbReference>
<evidence type="ECO:0000256" key="1">
    <source>
        <dbReference type="ARBA" id="ARBA00005582"/>
    </source>
</evidence>